<dbReference type="OrthoDB" id="677810at2"/>
<keyword evidence="4" id="KW-1185">Reference proteome</keyword>
<dbReference type="KEGG" id="ssyi:EKG83_31565"/>
<evidence type="ECO:0000259" key="2">
    <source>
        <dbReference type="PROSITE" id="PS50075"/>
    </source>
</evidence>
<dbReference type="Gene3D" id="1.10.1200.10">
    <property type="entry name" value="ACP-like"/>
    <property type="match status" value="1"/>
</dbReference>
<dbReference type="PROSITE" id="PS50075">
    <property type="entry name" value="CARRIER"/>
    <property type="match status" value="1"/>
</dbReference>
<dbReference type="Proteomes" id="UP000325787">
    <property type="component" value="Chromosome"/>
</dbReference>
<gene>
    <name evidence="3" type="ORF">EKG83_31565</name>
</gene>
<sequence length="172" mass="18921">MNPGHPCVIPPVDSGYCRRNSTPWAPDRPSGFPGGQPPIGRTPFGQPKPDSPVTGLRISEPHFSRLVRPCYVAWDFTGGGHLASDFAADDDLDPIVEQVRAFFTSALPETHLEPDQDYFALGLVNSLLALELVTHVEKNFAIRVEVEDLDLDNFRTLNRIAAFVRGKLSAAR</sequence>
<evidence type="ECO:0000313" key="4">
    <source>
        <dbReference type="Proteomes" id="UP000325787"/>
    </source>
</evidence>
<dbReference type="SUPFAM" id="SSF47336">
    <property type="entry name" value="ACP-like"/>
    <property type="match status" value="1"/>
</dbReference>
<organism evidence="3 4">
    <name type="scientific">Saccharothrix syringae</name>
    <name type="common">Nocardiopsis syringae</name>
    <dbReference type="NCBI Taxonomy" id="103733"/>
    <lineage>
        <taxon>Bacteria</taxon>
        <taxon>Bacillati</taxon>
        <taxon>Actinomycetota</taxon>
        <taxon>Actinomycetes</taxon>
        <taxon>Pseudonocardiales</taxon>
        <taxon>Pseudonocardiaceae</taxon>
        <taxon>Saccharothrix</taxon>
    </lineage>
</organism>
<dbReference type="Pfam" id="PF00550">
    <property type="entry name" value="PP-binding"/>
    <property type="match status" value="1"/>
</dbReference>
<dbReference type="InterPro" id="IPR036736">
    <property type="entry name" value="ACP-like_sf"/>
</dbReference>
<dbReference type="EMBL" id="CP034550">
    <property type="protein sequence ID" value="QFZ21325.1"/>
    <property type="molecule type" value="Genomic_DNA"/>
</dbReference>
<evidence type="ECO:0000256" key="1">
    <source>
        <dbReference type="SAM" id="MobiDB-lite"/>
    </source>
</evidence>
<feature type="region of interest" description="Disordered" evidence="1">
    <location>
        <begin position="19"/>
        <end position="54"/>
    </location>
</feature>
<dbReference type="AlphaFoldDB" id="A0A5Q0H5Y7"/>
<feature type="domain" description="Carrier" evidence="2">
    <location>
        <begin position="90"/>
        <end position="168"/>
    </location>
</feature>
<reference evidence="4" key="1">
    <citation type="journal article" date="2021" name="Curr. Microbiol.">
        <title>Complete genome of nocamycin-producing strain Saccharothrix syringae NRRL B-16468 reveals the biosynthetic potential for secondary metabolites.</title>
        <authorList>
            <person name="Mo X."/>
            <person name="Yang S."/>
        </authorList>
    </citation>
    <scope>NUCLEOTIDE SEQUENCE [LARGE SCALE GENOMIC DNA]</scope>
    <source>
        <strain evidence="4">ATCC 51364 / DSM 43886 / JCM 6844 / KCTC 9398 / NBRC 14523 / NRRL B-16468 / INA 2240</strain>
    </source>
</reference>
<dbReference type="InterPro" id="IPR009081">
    <property type="entry name" value="PP-bd_ACP"/>
</dbReference>
<accession>A0A5Q0H5Y7</accession>
<proteinExistence type="predicted"/>
<evidence type="ECO:0000313" key="3">
    <source>
        <dbReference type="EMBL" id="QFZ21325.1"/>
    </source>
</evidence>
<name>A0A5Q0H5Y7_SACSY</name>
<protein>
    <recommendedName>
        <fullName evidence="2">Carrier domain-containing protein</fullName>
    </recommendedName>
</protein>